<gene>
    <name evidence="1" type="primary">BnaC09g18940D</name>
    <name evidence="1" type="ORF">GSBRNA2T00021659001</name>
</gene>
<sequence>MQGDTYTAVGNQNRAIEVDLTLKLQSMFLSCCSLRAYDLFICKALHTIILVDHTLTIKTSFFYNFLDLICFYTPNLYISHYLLHHTPVRLTRSCLARL</sequence>
<dbReference type="Proteomes" id="UP000028999">
    <property type="component" value="Unassembled WGS sequence"/>
</dbReference>
<evidence type="ECO:0000313" key="1">
    <source>
        <dbReference type="EMBL" id="CDY23140.1"/>
    </source>
</evidence>
<accession>A0A078G9N3</accession>
<keyword evidence="2" id="KW-1185">Reference proteome</keyword>
<reference evidence="1 2" key="1">
    <citation type="journal article" date="2014" name="Science">
        <title>Plant genetics. Early allopolyploid evolution in the post-Neolithic Brassica napus oilseed genome.</title>
        <authorList>
            <person name="Chalhoub B."/>
            <person name="Denoeud F."/>
            <person name="Liu S."/>
            <person name="Parkin I.A."/>
            <person name="Tang H."/>
            <person name="Wang X."/>
            <person name="Chiquet J."/>
            <person name="Belcram H."/>
            <person name="Tong C."/>
            <person name="Samans B."/>
            <person name="Correa M."/>
            <person name="Da Silva C."/>
            <person name="Just J."/>
            <person name="Falentin C."/>
            <person name="Koh C.S."/>
            <person name="Le Clainche I."/>
            <person name="Bernard M."/>
            <person name="Bento P."/>
            <person name="Noel B."/>
            <person name="Labadie K."/>
            <person name="Alberti A."/>
            <person name="Charles M."/>
            <person name="Arnaud D."/>
            <person name="Guo H."/>
            <person name="Daviaud C."/>
            <person name="Alamery S."/>
            <person name="Jabbari K."/>
            <person name="Zhao M."/>
            <person name="Edger P.P."/>
            <person name="Chelaifa H."/>
            <person name="Tack D."/>
            <person name="Lassalle G."/>
            <person name="Mestiri I."/>
            <person name="Schnel N."/>
            <person name="Le Paslier M.C."/>
            <person name="Fan G."/>
            <person name="Renault V."/>
            <person name="Bayer P.E."/>
            <person name="Golicz A.A."/>
            <person name="Manoli S."/>
            <person name="Lee T.H."/>
            <person name="Thi V.H."/>
            <person name="Chalabi S."/>
            <person name="Hu Q."/>
            <person name="Fan C."/>
            <person name="Tollenaere R."/>
            <person name="Lu Y."/>
            <person name="Battail C."/>
            <person name="Shen J."/>
            <person name="Sidebottom C.H."/>
            <person name="Wang X."/>
            <person name="Canaguier A."/>
            <person name="Chauveau A."/>
            <person name="Berard A."/>
            <person name="Deniot G."/>
            <person name="Guan M."/>
            <person name="Liu Z."/>
            <person name="Sun F."/>
            <person name="Lim Y.P."/>
            <person name="Lyons E."/>
            <person name="Town C.D."/>
            <person name="Bancroft I."/>
            <person name="Wang X."/>
            <person name="Meng J."/>
            <person name="Ma J."/>
            <person name="Pires J.C."/>
            <person name="King G.J."/>
            <person name="Brunel D."/>
            <person name="Delourme R."/>
            <person name="Renard M."/>
            <person name="Aury J.M."/>
            <person name="Adams K.L."/>
            <person name="Batley J."/>
            <person name="Snowdon R.J."/>
            <person name="Tost J."/>
            <person name="Edwards D."/>
            <person name="Zhou Y."/>
            <person name="Hua W."/>
            <person name="Sharpe A.G."/>
            <person name="Paterson A.H."/>
            <person name="Guan C."/>
            <person name="Wincker P."/>
        </authorList>
    </citation>
    <scope>NUCLEOTIDE SEQUENCE [LARGE SCALE GENOMIC DNA]</scope>
    <source>
        <strain evidence="2">cv. Darmor-bzh</strain>
    </source>
</reference>
<evidence type="ECO:0000313" key="2">
    <source>
        <dbReference type="Proteomes" id="UP000028999"/>
    </source>
</evidence>
<name>A0A078G9N3_BRANA</name>
<proteinExistence type="predicted"/>
<dbReference type="Gramene" id="CDY23140">
    <property type="protein sequence ID" value="CDY23140"/>
    <property type="gene ID" value="GSBRNA2T00021659001"/>
</dbReference>
<organism evidence="1 2">
    <name type="scientific">Brassica napus</name>
    <name type="common">Rape</name>
    <dbReference type="NCBI Taxonomy" id="3708"/>
    <lineage>
        <taxon>Eukaryota</taxon>
        <taxon>Viridiplantae</taxon>
        <taxon>Streptophyta</taxon>
        <taxon>Embryophyta</taxon>
        <taxon>Tracheophyta</taxon>
        <taxon>Spermatophyta</taxon>
        <taxon>Magnoliopsida</taxon>
        <taxon>eudicotyledons</taxon>
        <taxon>Gunneridae</taxon>
        <taxon>Pentapetalae</taxon>
        <taxon>rosids</taxon>
        <taxon>malvids</taxon>
        <taxon>Brassicales</taxon>
        <taxon>Brassicaceae</taxon>
        <taxon>Brassiceae</taxon>
        <taxon>Brassica</taxon>
    </lineage>
</organism>
<dbReference type="PaxDb" id="3708-A0A078G9N3"/>
<dbReference type="AlphaFoldDB" id="A0A078G9N3"/>
<dbReference type="EMBL" id="LK032140">
    <property type="protein sequence ID" value="CDY23140.1"/>
    <property type="molecule type" value="Genomic_DNA"/>
</dbReference>
<protein>
    <submittedName>
        <fullName evidence="1">BnaC09g18940D protein</fullName>
    </submittedName>
</protein>